<evidence type="ECO:0000256" key="1">
    <source>
        <dbReference type="ARBA" id="ARBA00022598"/>
    </source>
</evidence>
<dbReference type="GO" id="GO:0016874">
    <property type="term" value="F:ligase activity"/>
    <property type="evidence" value="ECO:0007669"/>
    <property type="project" value="UniProtKB-KW"/>
</dbReference>
<dbReference type="PROSITE" id="PS00866">
    <property type="entry name" value="CPSASE_1"/>
    <property type="match status" value="1"/>
</dbReference>
<evidence type="ECO:0000259" key="7">
    <source>
        <dbReference type="PROSITE" id="PS50979"/>
    </source>
</evidence>
<keyword evidence="4" id="KW-0092">Biotin</keyword>
<dbReference type="SUPFAM" id="SSF51246">
    <property type="entry name" value="Rudiment single hybrid motif"/>
    <property type="match status" value="1"/>
</dbReference>
<sequence>MFQKVLIANRGEISCRISKTLRDLGIASVAIYSEADEGAKHAKAADEAFLVGPAHVTESYLNIDRIIEVAIESGCDAVHPGYGLLSENSEFVQRVKSAGMTFIGPSEEVMKLMGDKAAARAFAIEAGVPVVPGTDGEIEGEDAAVAFAEEFGYPLLVKAAAGGGGIGMKLARKEKQLRKAVQECVRRGESSFGSGRIYLERYVENPRHIEIQVFGDSHGNVIHLFERECSVQRRHQKVIEESPSMMMTRFEGLRERMCDAAVKLAKAANYTNAGTVEFIVSPDGDFYFIEMNTRLQVEHPVTEAITGLDLVEWQLRVAAGEKLPKSQDEVQTCGHAIEARIYAEAPFKMFMPQPGRITDYKEPSGESVRVDSGVQGEWDVTPFYDPLVAKLLTHGEDRTQAIERMKAALGDYVIGGLVNNIEMHKLVLDADAFRNGEVHTSWLEEWIKDVPQG</sequence>
<dbReference type="InterPro" id="IPR011764">
    <property type="entry name" value="Biotin_carboxylation_dom"/>
</dbReference>
<dbReference type="Gene3D" id="3.30.470.20">
    <property type="entry name" value="ATP-grasp fold, B domain"/>
    <property type="match status" value="1"/>
</dbReference>
<evidence type="ECO:0000313" key="9">
    <source>
        <dbReference type="Proteomes" id="UP000321595"/>
    </source>
</evidence>
<dbReference type="Proteomes" id="UP000321595">
    <property type="component" value="Chromosome"/>
</dbReference>
<feature type="domain" description="Biotin carboxylation" evidence="7">
    <location>
        <begin position="1"/>
        <end position="448"/>
    </location>
</feature>
<dbReference type="InterPro" id="IPR005479">
    <property type="entry name" value="CPAse_ATP-bd"/>
</dbReference>
<evidence type="ECO:0000256" key="4">
    <source>
        <dbReference type="ARBA" id="ARBA00023267"/>
    </source>
</evidence>
<evidence type="ECO:0000256" key="2">
    <source>
        <dbReference type="ARBA" id="ARBA00022741"/>
    </source>
</evidence>
<dbReference type="SUPFAM" id="SSF52440">
    <property type="entry name" value="PreATP-grasp domain"/>
    <property type="match status" value="1"/>
</dbReference>
<dbReference type="InterPro" id="IPR005481">
    <property type="entry name" value="BC-like_N"/>
</dbReference>
<dbReference type="InterPro" id="IPR050856">
    <property type="entry name" value="Biotin_carboxylase_complex"/>
</dbReference>
<evidence type="ECO:0000313" key="8">
    <source>
        <dbReference type="EMBL" id="QED26169.1"/>
    </source>
</evidence>
<dbReference type="Pfam" id="PF02785">
    <property type="entry name" value="Biotin_carb_C"/>
    <property type="match status" value="1"/>
</dbReference>
<dbReference type="NCBIfam" id="NF006367">
    <property type="entry name" value="PRK08591.1"/>
    <property type="match status" value="1"/>
</dbReference>
<dbReference type="PANTHER" id="PTHR18866:SF33">
    <property type="entry name" value="METHYLCROTONOYL-COA CARBOXYLASE SUBUNIT ALPHA, MITOCHONDRIAL-RELATED"/>
    <property type="match status" value="1"/>
</dbReference>
<accession>A0A5B8XRZ7</accession>
<keyword evidence="2 5" id="KW-0547">Nucleotide-binding</keyword>
<protein>
    <submittedName>
        <fullName evidence="8">Acetyl-CoA carboxylase biotin carboxylase subunit</fullName>
    </submittedName>
</protein>
<name>A0A5B8XRZ7_9DELT</name>
<dbReference type="AlphaFoldDB" id="A0A5B8XRZ7"/>
<feature type="domain" description="ATP-grasp" evidence="6">
    <location>
        <begin position="120"/>
        <end position="319"/>
    </location>
</feature>
<dbReference type="GO" id="GO:0005524">
    <property type="term" value="F:ATP binding"/>
    <property type="evidence" value="ECO:0007669"/>
    <property type="project" value="UniProtKB-UniRule"/>
</dbReference>
<dbReference type="FunFam" id="3.30.470.20:FF:000028">
    <property type="entry name" value="Methylcrotonoyl-CoA carboxylase subunit alpha, mitochondrial"/>
    <property type="match status" value="1"/>
</dbReference>
<dbReference type="PROSITE" id="PS50975">
    <property type="entry name" value="ATP_GRASP"/>
    <property type="match status" value="1"/>
</dbReference>
<dbReference type="PROSITE" id="PS00867">
    <property type="entry name" value="CPSASE_2"/>
    <property type="match status" value="1"/>
</dbReference>
<dbReference type="Pfam" id="PF00289">
    <property type="entry name" value="Biotin_carb_N"/>
    <property type="match status" value="1"/>
</dbReference>
<evidence type="ECO:0000259" key="6">
    <source>
        <dbReference type="PROSITE" id="PS50975"/>
    </source>
</evidence>
<evidence type="ECO:0000256" key="5">
    <source>
        <dbReference type="PROSITE-ProRule" id="PRU00409"/>
    </source>
</evidence>
<dbReference type="PANTHER" id="PTHR18866">
    <property type="entry name" value="CARBOXYLASE:PYRUVATE/ACETYL-COA/PROPIONYL-COA CARBOXYLASE"/>
    <property type="match status" value="1"/>
</dbReference>
<dbReference type="FunFam" id="3.40.50.20:FF:000010">
    <property type="entry name" value="Propionyl-CoA carboxylase subunit alpha"/>
    <property type="match status" value="1"/>
</dbReference>
<dbReference type="OrthoDB" id="9769961at2"/>
<dbReference type="InterPro" id="IPR005482">
    <property type="entry name" value="Biotin_COase_C"/>
</dbReference>
<evidence type="ECO:0000256" key="3">
    <source>
        <dbReference type="ARBA" id="ARBA00022840"/>
    </source>
</evidence>
<dbReference type="PROSITE" id="PS50979">
    <property type="entry name" value="BC"/>
    <property type="match status" value="1"/>
</dbReference>
<gene>
    <name evidence="8" type="ORF">FRD01_02620</name>
</gene>
<dbReference type="KEGG" id="bbae:FRD01_02620"/>
<dbReference type="RefSeq" id="WP_146957379.1">
    <property type="nucleotide sequence ID" value="NZ_CP042467.1"/>
</dbReference>
<dbReference type="InterPro" id="IPR011054">
    <property type="entry name" value="Rudment_hybrid_motif"/>
</dbReference>
<dbReference type="SMART" id="SM00878">
    <property type="entry name" value="Biotin_carb_C"/>
    <property type="match status" value="1"/>
</dbReference>
<keyword evidence="1" id="KW-0436">Ligase</keyword>
<dbReference type="InterPro" id="IPR011761">
    <property type="entry name" value="ATP-grasp"/>
</dbReference>
<proteinExistence type="predicted"/>
<keyword evidence="9" id="KW-1185">Reference proteome</keyword>
<dbReference type="Pfam" id="PF02786">
    <property type="entry name" value="CPSase_L_D2"/>
    <property type="match status" value="1"/>
</dbReference>
<dbReference type="SUPFAM" id="SSF56059">
    <property type="entry name" value="Glutathione synthetase ATP-binding domain-like"/>
    <property type="match status" value="1"/>
</dbReference>
<keyword evidence="3 5" id="KW-0067">ATP-binding</keyword>
<organism evidence="8 9">
    <name type="scientific">Microvenator marinus</name>
    <dbReference type="NCBI Taxonomy" id="2600177"/>
    <lineage>
        <taxon>Bacteria</taxon>
        <taxon>Deltaproteobacteria</taxon>
        <taxon>Bradymonadales</taxon>
        <taxon>Microvenatoraceae</taxon>
        <taxon>Microvenator</taxon>
    </lineage>
</organism>
<dbReference type="GO" id="GO:0046872">
    <property type="term" value="F:metal ion binding"/>
    <property type="evidence" value="ECO:0007669"/>
    <property type="project" value="InterPro"/>
</dbReference>
<dbReference type="EMBL" id="CP042467">
    <property type="protein sequence ID" value="QED26169.1"/>
    <property type="molecule type" value="Genomic_DNA"/>
</dbReference>
<dbReference type="InterPro" id="IPR016185">
    <property type="entry name" value="PreATP-grasp_dom_sf"/>
</dbReference>
<reference evidence="8 9" key="1">
    <citation type="submission" date="2019-08" db="EMBL/GenBank/DDBJ databases">
        <authorList>
            <person name="Liang Q."/>
        </authorList>
    </citation>
    <scope>NUCLEOTIDE SEQUENCE [LARGE SCALE GENOMIC DNA]</scope>
    <source>
        <strain evidence="8 9">V1718</strain>
    </source>
</reference>